<gene>
    <name evidence="1" type="ORF">PCAR00345_LOCUS39483</name>
</gene>
<protein>
    <recommendedName>
        <fullName evidence="2">Lon N-terminal domain-containing protein</fullName>
    </recommendedName>
</protein>
<proteinExistence type="predicted"/>
<accession>A0A7S4C4K9</accession>
<name>A0A7S4C4K9_CHRCT</name>
<sequence>MRRTDVVLLGARRNFSTAARDTLRLPVLRLPTVVFPGQPFSFSACRTPDERPSASLTASQADEVLNMYGGKLVAVADGRHVGVTMSIVGGKPSPSSPPTPKGVLHAVGRGRVLVQQMCGQTDCHQRLADWAVMQDDQLAAEEQQKLTQEANVAQQCLANAAGQIEMQPSVYEEELGLDVCNPRAHPYFQSYQKPPADAVLLSFWLGAHLPLTTSLRAHLLACQCPLKRMQDCVDVLRLLSETDSYRSSRFHSSWQEERCDKFEVVYDTAEASGCELEPPRRIVDWAHASKT</sequence>
<dbReference type="Gene3D" id="1.20.58.1480">
    <property type="match status" value="1"/>
</dbReference>
<evidence type="ECO:0008006" key="2">
    <source>
        <dbReference type="Google" id="ProtNLM"/>
    </source>
</evidence>
<dbReference type="AlphaFoldDB" id="A0A7S4C4K9"/>
<organism evidence="1">
    <name type="scientific">Chrysotila carterae</name>
    <name type="common">Marine alga</name>
    <name type="synonym">Syracosphaera carterae</name>
    <dbReference type="NCBI Taxonomy" id="13221"/>
    <lineage>
        <taxon>Eukaryota</taxon>
        <taxon>Haptista</taxon>
        <taxon>Haptophyta</taxon>
        <taxon>Prymnesiophyceae</taxon>
        <taxon>Isochrysidales</taxon>
        <taxon>Isochrysidaceae</taxon>
        <taxon>Chrysotila</taxon>
    </lineage>
</organism>
<reference evidence="1" key="1">
    <citation type="submission" date="2021-01" db="EMBL/GenBank/DDBJ databases">
        <authorList>
            <person name="Corre E."/>
            <person name="Pelletier E."/>
            <person name="Niang G."/>
            <person name="Scheremetjew M."/>
            <person name="Finn R."/>
            <person name="Kale V."/>
            <person name="Holt S."/>
            <person name="Cochrane G."/>
            <person name="Meng A."/>
            <person name="Brown T."/>
            <person name="Cohen L."/>
        </authorList>
    </citation>
    <scope>NUCLEOTIDE SEQUENCE</scope>
    <source>
        <strain evidence="1">CCMP645</strain>
    </source>
</reference>
<evidence type="ECO:0000313" key="1">
    <source>
        <dbReference type="EMBL" id="CAE0786775.1"/>
    </source>
</evidence>
<dbReference type="EMBL" id="HBIZ01064028">
    <property type="protein sequence ID" value="CAE0786775.1"/>
    <property type="molecule type" value="Transcribed_RNA"/>
</dbReference>